<sequence>MGIFDGVLDWAADKVQTITGEKERIQLVSDLENYYIEFKENVEKLVVVLNEAVTNFNEKVKQLNGLRKCIVGRNIVKLSVFLKRFGKVKDFGEYCREEEKQIEGLPQQQFDKVEHYISEVDWSKDDVFMDTFFLSPIGMKIKTRKQSLSLIENINQFRMEAESTINQLRMRTFDQGSERNLQKRQQFRS</sequence>
<comment type="caution">
    <text evidence="1">The sequence shown here is derived from an EMBL/GenBank/DDBJ whole genome shotgun (WGS) entry which is preliminary data.</text>
</comment>
<dbReference type="Proteomes" id="UP000768462">
    <property type="component" value="Unassembled WGS sequence"/>
</dbReference>
<protein>
    <submittedName>
        <fullName evidence="1">Uncharacterized protein</fullName>
    </submittedName>
</protein>
<name>A0A927ZUM5_9CLOT</name>
<evidence type="ECO:0000313" key="1">
    <source>
        <dbReference type="EMBL" id="MBE6061168.1"/>
    </source>
</evidence>
<dbReference type="AlphaFoldDB" id="A0A927ZUM5"/>
<evidence type="ECO:0000313" key="2">
    <source>
        <dbReference type="Proteomes" id="UP000768462"/>
    </source>
</evidence>
<organism evidence="1 2">
    <name type="scientific">Clostridium sulfidigenes</name>
    <dbReference type="NCBI Taxonomy" id="318464"/>
    <lineage>
        <taxon>Bacteria</taxon>
        <taxon>Bacillati</taxon>
        <taxon>Bacillota</taxon>
        <taxon>Clostridia</taxon>
        <taxon>Eubacteriales</taxon>
        <taxon>Clostridiaceae</taxon>
        <taxon>Clostridium</taxon>
    </lineage>
</organism>
<dbReference type="EMBL" id="SVCM01000153">
    <property type="protein sequence ID" value="MBE6061168.1"/>
    <property type="molecule type" value="Genomic_DNA"/>
</dbReference>
<gene>
    <name evidence="1" type="ORF">E7215_13495</name>
</gene>
<proteinExistence type="predicted"/>
<accession>A0A927ZUM5</accession>
<reference evidence="1" key="1">
    <citation type="submission" date="2019-04" db="EMBL/GenBank/DDBJ databases">
        <title>Evolution of Biomass-Degrading Anaerobic Consortia Revealed by Metagenomics.</title>
        <authorList>
            <person name="Peng X."/>
        </authorList>
    </citation>
    <scope>NUCLEOTIDE SEQUENCE</scope>
    <source>
        <strain evidence="1">SIG254</strain>
    </source>
</reference>